<dbReference type="AlphaFoldDB" id="A0A2M4DDX6"/>
<feature type="chain" id="PRO_5014798687" evidence="1">
    <location>
        <begin position="21"/>
        <end position="126"/>
    </location>
</feature>
<accession>A0A2M4DDX6</accession>
<proteinExistence type="predicted"/>
<protein>
    <submittedName>
        <fullName evidence="2">Putative secreted protein</fullName>
    </submittedName>
</protein>
<keyword evidence="1" id="KW-0732">Signal</keyword>
<sequence length="126" mass="14190">MFMNMLCFLYKHLVPPGVLGDSMLHANAGCYAVNDRLTMTSHHKCKLNKASQKPGNPNWVQHELLKGFPHLGTYPTHAYTPHVWQNTSKSSYHLSSQSKEVSKGVGIQHISLHQPHQGAAHGNRRW</sequence>
<evidence type="ECO:0000256" key="1">
    <source>
        <dbReference type="SAM" id="SignalP"/>
    </source>
</evidence>
<feature type="signal peptide" evidence="1">
    <location>
        <begin position="1"/>
        <end position="20"/>
    </location>
</feature>
<dbReference type="EMBL" id="GGFL01011622">
    <property type="protein sequence ID" value="MBW75800.1"/>
    <property type="molecule type" value="Transcribed_RNA"/>
</dbReference>
<reference evidence="2" key="1">
    <citation type="submission" date="2018-01" db="EMBL/GenBank/DDBJ databases">
        <title>An insight into the sialome of Amazonian anophelines.</title>
        <authorList>
            <person name="Ribeiro J.M."/>
            <person name="Scarpassa V."/>
            <person name="Calvo E."/>
        </authorList>
    </citation>
    <scope>NUCLEOTIDE SEQUENCE</scope>
</reference>
<evidence type="ECO:0000313" key="2">
    <source>
        <dbReference type="EMBL" id="MBW75800.1"/>
    </source>
</evidence>
<name>A0A2M4DDX6_ANODA</name>
<organism evidence="2">
    <name type="scientific">Anopheles darlingi</name>
    <name type="common">Mosquito</name>
    <dbReference type="NCBI Taxonomy" id="43151"/>
    <lineage>
        <taxon>Eukaryota</taxon>
        <taxon>Metazoa</taxon>
        <taxon>Ecdysozoa</taxon>
        <taxon>Arthropoda</taxon>
        <taxon>Hexapoda</taxon>
        <taxon>Insecta</taxon>
        <taxon>Pterygota</taxon>
        <taxon>Neoptera</taxon>
        <taxon>Endopterygota</taxon>
        <taxon>Diptera</taxon>
        <taxon>Nematocera</taxon>
        <taxon>Culicoidea</taxon>
        <taxon>Culicidae</taxon>
        <taxon>Anophelinae</taxon>
        <taxon>Anopheles</taxon>
    </lineage>
</organism>